<evidence type="ECO:0000256" key="1">
    <source>
        <dbReference type="ARBA" id="ARBA00022737"/>
    </source>
</evidence>
<evidence type="ECO:0000313" key="3">
    <source>
        <dbReference type="EMBL" id="SUH35573.1"/>
    </source>
</evidence>
<dbReference type="EMBL" id="UGXT01000002">
    <property type="protein sequence ID" value="SUH35573.1"/>
    <property type="molecule type" value="Genomic_DNA"/>
</dbReference>
<organism evidence="3 4">
    <name type="scientific">Salmonella enterica I</name>
    <dbReference type="NCBI Taxonomy" id="59201"/>
    <lineage>
        <taxon>Bacteria</taxon>
        <taxon>Pseudomonadati</taxon>
        <taxon>Pseudomonadota</taxon>
        <taxon>Gammaproteobacteria</taxon>
        <taxon>Enterobacterales</taxon>
        <taxon>Enterobacteriaceae</taxon>
        <taxon>Salmonella</taxon>
    </lineage>
</organism>
<name>A0A379WNK0_SALET</name>
<gene>
    <name evidence="3" type="primary">pipB2_1</name>
    <name evidence="3" type="ORF">NCTC8261_01800</name>
</gene>
<evidence type="ECO:0000259" key="2">
    <source>
        <dbReference type="Pfam" id="PF21684"/>
    </source>
</evidence>
<keyword evidence="1" id="KW-0677">Repeat</keyword>
<protein>
    <submittedName>
        <fullName evidence="3">Effector protein pipB2</fullName>
    </submittedName>
</protein>
<dbReference type="Proteomes" id="UP000254712">
    <property type="component" value="Unassembled WGS sequence"/>
</dbReference>
<dbReference type="AlphaFoldDB" id="A0A379WNK0"/>
<feature type="domain" description="Secreted effector protein PipB2 N-terminal" evidence="2">
    <location>
        <begin position="57"/>
        <end position="142"/>
    </location>
</feature>
<dbReference type="InterPro" id="IPR048984">
    <property type="entry name" value="PipB2_N"/>
</dbReference>
<accession>A0A379WNK0</accession>
<proteinExistence type="predicted"/>
<dbReference type="Gene3D" id="3.30.2450.10">
    <property type="entry name" value="Secreted effector protein pipB2"/>
    <property type="match status" value="1"/>
</dbReference>
<sequence>MLLSLEKNIMQRSLGSLAGMATSAFARDLCCYAASYLSQNYSGIYHQLFYLWWGTSENEAQYQELIDTMADTLKSSMPDRGAPLPENIILEDMDGYRVEFNLPGENNEAEQVIVRVSKGDNSETREIPFASFEKICRVLLFRYEFLSLRIL</sequence>
<reference evidence="3 4" key="1">
    <citation type="submission" date="2018-06" db="EMBL/GenBank/DDBJ databases">
        <authorList>
            <consortium name="Pathogen Informatics"/>
            <person name="Doyle S."/>
        </authorList>
    </citation>
    <scope>NUCLEOTIDE SEQUENCE [LARGE SCALE GENOMIC DNA]</scope>
    <source>
        <strain evidence="3 4">NCTC8261</strain>
    </source>
</reference>
<evidence type="ECO:0000313" key="4">
    <source>
        <dbReference type="Proteomes" id="UP000254712"/>
    </source>
</evidence>
<dbReference type="Pfam" id="PF21684">
    <property type="entry name" value="PipB2_N"/>
    <property type="match status" value="1"/>
</dbReference>